<dbReference type="eggNOG" id="ENOG502RYMX">
    <property type="taxonomic scope" value="Eukaryota"/>
</dbReference>
<dbReference type="EMBL" id="KI630319">
    <property type="protein sequence ID" value="EYU41843.1"/>
    <property type="molecule type" value="Genomic_DNA"/>
</dbReference>
<dbReference type="PANTHER" id="PTHR34145:SF68">
    <property type="entry name" value="FBD DOMAIN-CONTAINING PROTEIN"/>
    <property type="match status" value="1"/>
</dbReference>
<sequence length="287" mass="32853">MSSSTTKSRSERWQRRRDENFRSGALDINVEGVESHTSASLRLFLKSSVHAMLFNGTVGSTYYAFPEKFVKRPSQSSSTNFKSLKSLSLKCVNLTREAIEFFLHNCPLLENLVVHFTNNISSLVVCAVEFQAGIVGSKFPQLPELKKLVVDYQPHDKESLLELAHLMKACPYLQEFVLQSTCAELPRLLRRKVKSSLKLAHEQLKVFKFLGYCGSRSDVEFVRYILDNCRALEKLIIDHHFQFHFSNFSYVSQHPDTLDLEQSARTNAKLQLEPLVVVSHHIDFVIL</sequence>
<proteinExistence type="predicted"/>
<dbReference type="PANTHER" id="PTHR34145">
    <property type="entry name" value="OS02G0105600 PROTEIN"/>
    <property type="match status" value="1"/>
</dbReference>
<feature type="domain" description="At1g61320/AtMIF1 LRR" evidence="1">
    <location>
        <begin position="119"/>
        <end position="242"/>
    </location>
</feature>
<evidence type="ECO:0000313" key="3">
    <source>
        <dbReference type="Proteomes" id="UP000030748"/>
    </source>
</evidence>
<dbReference type="Proteomes" id="UP000030748">
    <property type="component" value="Unassembled WGS sequence"/>
</dbReference>
<dbReference type="STRING" id="4155.A0A022RPW7"/>
<keyword evidence="3" id="KW-1185">Reference proteome</keyword>
<dbReference type="InterPro" id="IPR055357">
    <property type="entry name" value="LRR_At1g61320_AtMIF1"/>
</dbReference>
<reference evidence="2 3" key="1">
    <citation type="journal article" date="2013" name="Proc. Natl. Acad. Sci. U.S.A.">
        <title>Fine-scale variation in meiotic recombination in Mimulus inferred from population shotgun sequencing.</title>
        <authorList>
            <person name="Hellsten U."/>
            <person name="Wright K.M."/>
            <person name="Jenkins J."/>
            <person name="Shu S."/>
            <person name="Yuan Y."/>
            <person name="Wessler S.R."/>
            <person name="Schmutz J."/>
            <person name="Willis J.H."/>
            <person name="Rokhsar D.S."/>
        </authorList>
    </citation>
    <scope>NUCLEOTIDE SEQUENCE [LARGE SCALE GENOMIC DNA]</scope>
    <source>
        <strain evidence="3">cv. DUN x IM62</strain>
    </source>
</reference>
<dbReference type="InterPro" id="IPR013101">
    <property type="entry name" value="LRR_PRU1-like"/>
</dbReference>
<dbReference type="InterPro" id="IPR032675">
    <property type="entry name" value="LRR_dom_sf"/>
</dbReference>
<dbReference type="Pfam" id="PF07723">
    <property type="entry name" value="LRR_2"/>
    <property type="match status" value="1"/>
</dbReference>
<dbReference type="SUPFAM" id="SSF52047">
    <property type="entry name" value="RNI-like"/>
    <property type="match status" value="1"/>
</dbReference>
<gene>
    <name evidence="2" type="ORF">MIMGU_mgv1a011262mg</name>
</gene>
<dbReference type="AlphaFoldDB" id="A0A022RPW7"/>
<organism evidence="2 3">
    <name type="scientific">Erythranthe guttata</name>
    <name type="common">Yellow monkey flower</name>
    <name type="synonym">Mimulus guttatus</name>
    <dbReference type="NCBI Taxonomy" id="4155"/>
    <lineage>
        <taxon>Eukaryota</taxon>
        <taxon>Viridiplantae</taxon>
        <taxon>Streptophyta</taxon>
        <taxon>Embryophyta</taxon>
        <taxon>Tracheophyta</taxon>
        <taxon>Spermatophyta</taxon>
        <taxon>Magnoliopsida</taxon>
        <taxon>eudicotyledons</taxon>
        <taxon>Gunneridae</taxon>
        <taxon>Pentapetalae</taxon>
        <taxon>asterids</taxon>
        <taxon>lamiids</taxon>
        <taxon>Lamiales</taxon>
        <taxon>Phrymaceae</taxon>
        <taxon>Erythranthe</taxon>
    </lineage>
</organism>
<evidence type="ECO:0000313" key="2">
    <source>
        <dbReference type="EMBL" id="EYU41843.1"/>
    </source>
</evidence>
<accession>A0A022RPW7</accession>
<name>A0A022RPW7_ERYGU</name>
<dbReference type="InterPro" id="IPR053772">
    <property type="entry name" value="At1g61320/At1g61330-like"/>
</dbReference>
<evidence type="ECO:0000259" key="1">
    <source>
        <dbReference type="Pfam" id="PF23622"/>
    </source>
</evidence>
<dbReference type="Pfam" id="PF23622">
    <property type="entry name" value="LRR_At1g61320_AtMIF1"/>
    <property type="match status" value="1"/>
</dbReference>
<protein>
    <recommendedName>
        <fullName evidence="1">At1g61320/AtMIF1 LRR domain-containing protein</fullName>
    </recommendedName>
</protein>
<dbReference type="Gene3D" id="3.80.10.10">
    <property type="entry name" value="Ribonuclease Inhibitor"/>
    <property type="match status" value="1"/>
</dbReference>